<dbReference type="Proteomes" id="UP000555564">
    <property type="component" value="Unassembled WGS sequence"/>
</dbReference>
<protein>
    <submittedName>
        <fullName evidence="1">Uncharacterized protein</fullName>
    </submittedName>
</protein>
<organism evidence="1 2">
    <name type="scientific">Sphaerisporangium rubeum</name>
    <dbReference type="NCBI Taxonomy" id="321317"/>
    <lineage>
        <taxon>Bacteria</taxon>
        <taxon>Bacillati</taxon>
        <taxon>Actinomycetota</taxon>
        <taxon>Actinomycetes</taxon>
        <taxon>Streptosporangiales</taxon>
        <taxon>Streptosporangiaceae</taxon>
        <taxon>Sphaerisporangium</taxon>
    </lineage>
</organism>
<sequence length="721" mass="80718">METATVAQARRQVENYLDRAASRTLEGTRTAGGGVCLPFTGGLGAGKTHLLRTVLDDLEAVIPRDGSGDRLGPHFAPKLFSAAGPSGRFFTLYKETLMNGLDLPGFTRVLGRYYAEATADLLTRMGAPGPQVRSVREMKIRADQVVTRFRLSDHDIRAIMSKNLLAVTDQEALASQFALLNFGEMLRSEGRAAAVWEWLSGDHLDQDLKEEGITEPIDSDVKAFGAFTMLAFLYGRAGEPFVFVMDEIERMLQESDRSPAWNVELLQGFERLVNVLIESGGLTIFTVLPDNLERFSGGFHDRVRVLPVEPFDVPETRRLIDKYVSPGSPVRFSEKAVSEITTSAEGNPRFMLNVCRVGWDEVYRPDQVNVVTPPTVRAAIRLIHERHKLSSVAREVQQVLETGGWSADQVGDRTFRISRRADDAAVTVLLTLSILDDQENTRLRRDVDAILARPGQEVIVVVNGYMRPSDRRALAGMLSRQPLIYDHYRFRELLREQLAEAHGRLEQAGRETVLTGIREEVLRIGRQQNHTQTTLELLTAQIQRMQTVAGTGTGAGDTGHGLPERVDRHFTRALSALQGLIGIQSLFRDHFDGEQPMAHRMRPASSREFFEVIGIVVFFQRLVETFMDAVARWLDRAEAQAFRSGLSKEQREELRAICQRYDATAEIIPLFRLTERGQRVEILGLAEQVIESSVRRDAEDALTHLATRVQEELLGPVGPVR</sequence>
<proteinExistence type="predicted"/>
<evidence type="ECO:0000313" key="2">
    <source>
        <dbReference type="Proteomes" id="UP000555564"/>
    </source>
</evidence>
<comment type="caution">
    <text evidence="1">The sequence shown here is derived from an EMBL/GenBank/DDBJ whole genome shotgun (WGS) entry which is preliminary data.</text>
</comment>
<dbReference type="AlphaFoldDB" id="A0A7X0I9E7"/>
<name>A0A7X0I9E7_9ACTN</name>
<accession>A0A7X0I9E7</accession>
<keyword evidence="2" id="KW-1185">Reference proteome</keyword>
<dbReference type="SUPFAM" id="SSF52540">
    <property type="entry name" value="P-loop containing nucleoside triphosphate hydrolases"/>
    <property type="match status" value="1"/>
</dbReference>
<evidence type="ECO:0000313" key="1">
    <source>
        <dbReference type="EMBL" id="MBB6471044.1"/>
    </source>
</evidence>
<dbReference type="EMBL" id="JACHIU010000001">
    <property type="protein sequence ID" value="MBB6471044.1"/>
    <property type="molecule type" value="Genomic_DNA"/>
</dbReference>
<dbReference type="RefSeq" id="WP_184978311.1">
    <property type="nucleotide sequence ID" value="NZ_BAAALO010000060.1"/>
</dbReference>
<gene>
    <name evidence="1" type="ORF">BJ992_000475</name>
</gene>
<dbReference type="InterPro" id="IPR027417">
    <property type="entry name" value="P-loop_NTPase"/>
</dbReference>
<reference evidence="1 2" key="1">
    <citation type="submission" date="2020-08" db="EMBL/GenBank/DDBJ databases">
        <title>Sequencing the genomes of 1000 actinobacteria strains.</title>
        <authorList>
            <person name="Klenk H.-P."/>
        </authorList>
    </citation>
    <scope>NUCLEOTIDE SEQUENCE [LARGE SCALE GENOMIC DNA]</scope>
    <source>
        <strain evidence="1 2">DSM 44936</strain>
    </source>
</reference>